<reference evidence="5 6" key="1">
    <citation type="submission" date="2016-10" db="EMBL/GenBank/DDBJ databases">
        <authorList>
            <person name="de Groot N.N."/>
        </authorList>
    </citation>
    <scope>NUCLEOTIDE SEQUENCE [LARGE SCALE GENOMIC DNA]</scope>
    <source>
        <strain evidence="5 6">ATCC 43154</strain>
    </source>
</reference>
<dbReference type="AlphaFoldDB" id="A0A1I4TMQ6"/>
<dbReference type="Pfam" id="PF00563">
    <property type="entry name" value="EAL"/>
    <property type="match status" value="1"/>
</dbReference>
<dbReference type="Proteomes" id="UP000199470">
    <property type="component" value="Unassembled WGS sequence"/>
</dbReference>
<dbReference type="SMART" id="SM00052">
    <property type="entry name" value="EAL"/>
    <property type="match status" value="1"/>
</dbReference>
<dbReference type="SMART" id="SM00086">
    <property type="entry name" value="PAC"/>
    <property type="match status" value="2"/>
</dbReference>
<dbReference type="CDD" id="cd01948">
    <property type="entry name" value="EAL"/>
    <property type="match status" value="1"/>
</dbReference>
<dbReference type="Gene3D" id="3.30.450.20">
    <property type="entry name" value="PAS domain"/>
    <property type="match status" value="2"/>
</dbReference>
<evidence type="ECO:0000313" key="5">
    <source>
        <dbReference type="EMBL" id="SFM77956.1"/>
    </source>
</evidence>
<feature type="domain" description="GGDEF" evidence="4">
    <location>
        <begin position="317"/>
        <end position="450"/>
    </location>
</feature>
<dbReference type="InterPro" id="IPR012226">
    <property type="entry name" value="Diguanyl_cyclase/Pdiesterase"/>
</dbReference>
<feature type="domain" description="PAC" evidence="2">
    <location>
        <begin position="233"/>
        <end position="285"/>
    </location>
</feature>
<dbReference type="CDD" id="cd00130">
    <property type="entry name" value="PAS"/>
    <property type="match status" value="2"/>
</dbReference>
<dbReference type="PIRSF" id="PIRSF005925">
    <property type="entry name" value="Dos"/>
    <property type="match status" value="1"/>
</dbReference>
<dbReference type="InterPro" id="IPR035919">
    <property type="entry name" value="EAL_sf"/>
</dbReference>
<dbReference type="SUPFAM" id="SSF55785">
    <property type="entry name" value="PYP-like sensor domain (PAS domain)"/>
    <property type="match status" value="2"/>
</dbReference>
<dbReference type="InterPro" id="IPR001610">
    <property type="entry name" value="PAC"/>
</dbReference>
<dbReference type="GO" id="GO:0006355">
    <property type="term" value="P:regulation of DNA-templated transcription"/>
    <property type="evidence" value="ECO:0007669"/>
    <property type="project" value="InterPro"/>
</dbReference>
<dbReference type="SMART" id="SM00091">
    <property type="entry name" value="PAS"/>
    <property type="match status" value="2"/>
</dbReference>
<dbReference type="PANTHER" id="PTHR44757">
    <property type="entry name" value="DIGUANYLATE CYCLASE DGCP"/>
    <property type="match status" value="1"/>
</dbReference>
<dbReference type="InterPro" id="IPR029787">
    <property type="entry name" value="Nucleotide_cyclase"/>
</dbReference>
<evidence type="ECO:0000313" key="6">
    <source>
        <dbReference type="Proteomes" id="UP000199470"/>
    </source>
</evidence>
<sequence>MLDAAIARCLALSQRAQQESGAAQEQALSSLREALLELAAARAEAATAHSAGAEALLELDLAGYIVGWGAGAEQMFGYAEPEALGQHVLFLYAEDDDDGSIAELFFEHEQAVTEVRRRRKSGEVFWVELTLSLRRDAGGDPDGMLVRLQPPGEALSEQDKLRLHARIIEDSDQGVLITDANERIVSINGAFSRITGYSPAETIGQTPDLLRSGVHDADFRAQVRAAMKGHGPWRGEIVGKRKNGELFPQSVTISVVRDRAGQITHTFSLFSDISVHKDAEARMQRMANYDGLTGLPNLCLLSQLVDQALMEARRSQQHGALMVVEISRIGAISDTLGHEVGNELLCEIGRLFRQVLRDADVLARLDGSKFAIALLHIEKREHAAIVASKLLTALAAPIQIGGHSLQVGASIGITIYPEDGRETATLIRYAEVASSRAAQNIESAFLFYSEEMNQRAKEHLRLETELRLALVNRELQLYYQPKVSLRSGRIVGAEALLRWRHPVRGLVSPGVFIPVAEETGLILELGSWVLEEACRQVREWKDANLIMPTIAVNLSARQFDQGLPARVAAVLERHGVQPEQIMLEITESLLVRGADNVIAIMNELVAMGMALALDDFGTGYSSLAYLKKFPISTLKIDRAFVTGLPYEENDCAIARAIVTMAQQLRQEIVAEGVETAEQMSFLRELGCDQLQGYLFSQPVPAADFERMLREGKRLAFNSR</sequence>
<gene>
    <name evidence="5" type="ORF">SAMN02982985_05275</name>
</gene>
<evidence type="ECO:0000259" key="3">
    <source>
        <dbReference type="PROSITE" id="PS50883"/>
    </source>
</evidence>
<dbReference type="InterPro" id="IPR043128">
    <property type="entry name" value="Rev_trsase/Diguanyl_cyclase"/>
</dbReference>
<dbReference type="PROSITE" id="PS50883">
    <property type="entry name" value="EAL"/>
    <property type="match status" value="1"/>
</dbReference>
<dbReference type="RefSeq" id="WP_093390668.1">
    <property type="nucleotide sequence ID" value="NZ_FOTW01000032.1"/>
</dbReference>
<dbReference type="NCBIfam" id="TIGR00254">
    <property type="entry name" value="GGDEF"/>
    <property type="match status" value="1"/>
</dbReference>
<dbReference type="CDD" id="cd01949">
    <property type="entry name" value="GGDEF"/>
    <property type="match status" value="1"/>
</dbReference>
<evidence type="ECO:0000259" key="1">
    <source>
        <dbReference type="PROSITE" id="PS50112"/>
    </source>
</evidence>
<dbReference type="SUPFAM" id="SSF141868">
    <property type="entry name" value="EAL domain-like"/>
    <property type="match status" value="1"/>
</dbReference>
<dbReference type="FunFam" id="3.20.20.450:FF:000001">
    <property type="entry name" value="Cyclic di-GMP phosphodiesterase yahA"/>
    <property type="match status" value="1"/>
</dbReference>
<name>A0A1I4TMQ6_9BURK</name>
<dbReference type="OrthoDB" id="9813903at2"/>
<dbReference type="Pfam" id="PF00989">
    <property type="entry name" value="PAS"/>
    <property type="match status" value="2"/>
</dbReference>
<dbReference type="InterPro" id="IPR001633">
    <property type="entry name" value="EAL_dom"/>
</dbReference>
<dbReference type="InterPro" id="IPR000014">
    <property type="entry name" value="PAS"/>
</dbReference>
<dbReference type="InterPro" id="IPR000160">
    <property type="entry name" value="GGDEF_dom"/>
</dbReference>
<feature type="domain" description="EAL" evidence="3">
    <location>
        <begin position="459"/>
        <end position="712"/>
    </location>
</feature>
<dbReference type="STRING" id="758825.SAMN02982985_05275"/>
<keyword evidence="6" id="KW-1185">Reference proteome</keyword>
<dbReference type="InterPro" id="IPR000700">
    <property type="entry name" value="PAS-assoc_C"/>
</dbReference>
<dbReference type="SMART" id="SM00267">
    <property type="entry name" value="GGDEF"/>
    <property type="match status" value="1"/>
</dbReference>
<protein>
    <submittedName>
        <fullName evidence="5">PAS domain S-box-containing protein/diguanylate cyclase (GGDEF) domain-containing protein</fullName>
    </submittedName>
</protein>
<dbReference type="PANTHER" id="PTHR44757:SF2">
    <property type="entry name" value="BIOFILM ARCHITECTURE MAINTENANCE PROTEIN MBAA"/>
    <property type="match status" value="1"/>
</dbReference>
<dbReference type="PROSITE" id="PS50113">
    <property type="entry name" value="PAC"/>
    <property type="match status" value="1"/>
</dbReference>
<evidence type="ECO:0000259" key="4">
    <source>
        <dbReference type="PROSITE" id="PS50887"/>
    </source>
</evidence>
<dbReference type="NCBIfam" id="TIGR00229">
    <property type="entry name" value="sensory_box"/>
    <property type="match status" value="2"/>
</dbReference>
<dbReference type="PROSITE" id="PS50112">
    <property type="entry name" value="PAS"/>
    <property type="match status" value="2"/>
</dbReference>
<feature type="domain" description="PAS" evidence="1">
    <location>
        <begin position="160"/>
        <end position="218"/>
    </location>
</feature>
<dbReference type="Gene3D" id="3.30.70.270">
    <property type="match status" value="1"/>
</dbReference>
<dbReference type="EMBL" id="FOTW01000032">
    <property type="protein sequence ID" value="SFM77956.1"/>
    <property type="molecule type" value="Genomic_DNA"/>
</dbReference>
<evidence type="ECO:0000259" key="2">
    <source>
        <dbReference type="PROSITE" id="PS50113"/>
    </source>
</evidence>
<dbReference type="Gene3D" id="3.20.20.450">
    <property type="entry name" value="EAL domain"/>
    <property type="match status" value="1"/>
</dbReference>
<dbReference type="InterPro" id="IPR013767">
    <property type="entry name" value="PAS_fold"/>
</dbReference>
<proteinExistence type="predicted"/>
<dbReference type="Pfam" id="PF00990">
    <property type="entry name" value="GGDEF"/>
    <property type="match status" value="1"/>
</dbReference>
<accession>A0A1I4TMQ6</accession>
<dbReference type="InterPro" id="IPR052155">
    <property type="entry name" value="Biofilm_reg_signaling"/>
</dbReference>
<dbReference type="SUPFAM" id="SSF55073">
    <property type="entry name" value="Nucleotide cyclase"/>
    <property type="match status" value="1"/>
</dbReference>
<feature type="domain" description="PAS" evidence="1">
    <location>
        <begin position="56"/>
        <end position="115"/>
    </location>
</feature>
<dbReference type="InterPro" id="IPR035965">
    <property type="entry name" value="PAS-like_dom_sf"/>
</dbReference>
<organism evidence="5 6">
    <name type="scientific">Rugamonas rubra</name>
    <dbReference type="NCBI Taxonomy" id="758825"/>
    <lineage>
        <taxon>Bacteria</taxon>
        <taxon>Pseudomonadati</taxon>
        <taxon>Pseudomonadota</taxon>
        <taxon>Betaproteobacteria</taxon>
        <taxon>Burkholderiales</taxon>
        <taxon>Oxalobacteraceae</taxon>
        <taxon>Telluria group</taxon>
        <taxon>Rugamonas</taxon>
    </lineage>
</organism>
<dbReference type="PROSITE" id="PS50887">
    <property type="entry name" value="GGDEF"/>
    <property type="match status" value="1"/>
</dbReference>